<accession>A0A843W912</accession>
<reference evidence="2" key="1">
    <citation type="submission" date="2017-07" db="EMBL/GenBank/DDBJ databases">
        <title>Taro Niue Genome Assembly and Annotation.</title>
        <authorList>
            <person name="Atibalentja N."/>
            <person name="Keating K."/>
            <person name="Fields C.J."/>
        </authorList>
    </citation>
    <scope>NUCLEOTIDE SEQUENCE</scope>
    <source>
        <strain evidence="2">Niue_2</strain>
        <tissue evidence="2">Leaf</tissue>
    </source>
</reference>
<dbReference type="EMBL" id="NMUH01003914">
    <property type="protein sequence ID" value="MQM07613.1"/>
    <property type="molecule type" value="Genomic_DNA"/>
</dbReference>
<keyword evidence="3" id="KW-1185">Reference proteome</keyword>
<feature type="transmembrane region" description="Helical" evidence="1">
    <location>
        <begin position="6"/>
        <end position="27"/>
    </location>
</feature>
<keyword evidence="1" id="KW-0472">Membrane</keyword>
<name>A0A843W912_COLES</name>
<dbReference type="Proteomes" id="UP000652761">
    <property type="component" value="Unassembled WGS sequence"/>
</dbReference>
<evidence type="ECO:0000313" key="3">
    <source>
        <dbReference type="Proteomes" id="UP000652761"/>
    </source>
</evidence>
<comment type="caution">
    <text evidence="2">The sequence shown here is derived from an EMBL/GenBank/DDBJ whole genome shotgun (WGS) entry which is preliminary data.</text>
</comment>
<keyword evidence="1" id="KW-0812">Transmembrane</keyword>
<protein>
    <submittedName>
        <fullName evidence="2">Uncharacterized protein</fullName>
    </submittedName>
</protein>
<proteinExistence type="predicted"/>
<keyword evidence="1" id="KW-1133">Transmembrane helix</keyword>
<evidence type="ECO:0000256" key="1">
    <source>
        <dbReference type="SAM" id="Phobius"/>
    </source>
</evidence>
<feature type="transmembrane region" description="Helical" evidence="1">
    <location>
        <begin position="84"/>
        <end position="105"/>
    </location>
</feature>
<gene>
    <name evidence="2" type="ORF">Taro_040457</name>
</gene>
<evidence type="ECO:0000313" key="2">
    <source>
        <dbReference type="EMBL" id="MQM07613.1"/>
    </source>
</evidence>
<organism evidence="2 3">
    <name type="scientific">Colocasia esculenta</name>
    <name type="common">Wild taro</name>
    <name type="synonym">Arum esculentum</name>
    <dbReference type="NCBI Taxonomy" id="4460"/>
    <lineage>
        <taxon>Eukaryota</taxon>
        <taxon>Viridiplantae</taxon>
        <taxon>Streptophyta</taxon>
        <taxon>Embryophyta</taxon>
        <taxon>Tracheophyta</taxon>
        <taxon>Spermatophyta</taxon>
        <taxon>Magnoliopsida</taxon>
        <taxon>Liliopsida</taxon>
        <taxon>Araceae</taxon>
        <taxon>Aroideae</taxon>
        <taxon>Colocasieae</taxon>
        <taxon>Colocasia</taxon>
    </lineage>
</organism>
<dbReference type="AlphaFoldDB" id="A0A843W912"/>
<sequence length="126" mass="14004">MSRFLGFPHLASWAVFSGFHPTVGIFARAKQMLVCCVAPLVERCDTWLWLLSALCSLVLNSGWFCLWVLNLVEVRGGRACGEMYFSLGCLVSLGVTLGCSFPTSWRSRMLVLRRETLVSRGRSGVP</sequence>
<feature type="transmembrane region" description="Helical" evidence="1">
    <location>
        <begin position="47"/>
        <end position="72"/>
    </location>
</feature>